<evidence type="ECO:0000256" key="4">
    <source>
        <dbReference type="ARBA" id="ARBA00023163"/>
    </source>
</evidence>
<name>A0ABW3VQI1_9PSEU</name>
<keyword evidence="10" id="KW-1185">Reference proteome</keyword>
<evidence type="ECO:0000313" key="9">
    <source>
        <dbReference type="EMBL" id="MFD1237025.1"/>
    </source>
</evidence>
<feature type="region of interest" description="Disordered" evidence="5">
    <location>
        <begin position="1"/>
        <end position="43"/>
    </location>
</feature>
<feature type="domain" description="RNA polymerase sigma-70 region 2" evidence="7">
    <location>
        <begin position="70"/>
        <end position="139"/>
    </location>
</feature>
<comment type="caution">
    <text evidence="9">The sequence shown here is derived from an EMBL/GenBank/DDBJ whole genome shotgun (WGS) entry which is preliminary data.</text>
</comment>
<dbReference type="EMBL" id="JBHTMB010000261">
    <property type="protein sequence ID" value="MFD1237025.1"/>
    <property type="molecule type" value="Genomic_DNA"/>
</dbReference>
<evidence type="ECO:0000256" key="2">
    <source>
        <dbReference type="ARBA" id="ARBA00023082"/>
    </source>
</evidence>
<organism evidence="9 10">
    <name type="scientific">Pseudonocardia benzenivorans</name>
    <dbReference type="NCBI Taxonomy" id="228005"/>
    <lineage>
        <taxon>Bacteria</taxon>
        <taxon>Bacillati</taxon>
        <taxon>Actinomycetota</taxon>
        <taxon>Actinomycetes</taxon>
        <taxon>Pseudonocardiales</taxon>
        <taxon>Pseudonocardiaceae</taxon>
        <taxon>Pseudonocardia</taxon>
    </lineage>
</organism>
<dbReference type="Pfam" id="PF04539">
    <property type="entry name" value="Sigma70_r3"/>
    <property type="match status" value="1"/>
</dbReference>
<dbReference type="InterPro" id="IPR036388">
    <property type="entry name" value="WH-like_DNA-bd_sf"/>
</dbReference>
<keyword evidence="1" id="KW-0805">Transcription regulation</keyword>
<dbReference type="InterPro" id="IPR000943">
    <property type="entry name" value="RNA_pol_sigma70"/>
</dbReference>
<dbReference type="CDD" id="cd06171">
    <property type="entry name" value="Sigma70_r4"/>
    <property type="match status" value="1"/>
</dbReference>
<dbReference type="InterPro" id="IPR007630">
    <property type="entry name" value="RNA_pol_sigma70_r4"/>
</dbReference>
<dbReference type="PRINTS" id="PR00046">
    <property type="entry name" value="SIGMA70FCT"/>
</dbReference>
<dbReference type="SUPFAM" id="SSF88946">
    <property type="entry name" value="Sigma2 domain of RNA polymerase sigma factors"/>
    <property type="match status" value="1"/>
</dbReference>
<dbReference type="Gene3D" id="1.10.10.10">
    <property type="entry name" value="Winged helix-like DNA-binding domain superfamily/Winged helix DNA-binding domain"/>
    <property type="match status" value="2"/>
</dbReference>
<dbReference type="InterPro" id="IPR014284">
    <property type="entry name" value="RNA_pol_sigma-70_dom"/>
</dbReference>
<accession>A0ABW3VQI1</accession>
<gene>
    <name evidence="9" type="ORF">ACFQ34_27375</name>
</gene>
<evidence type="ECO:0000259" key="7">
    <source>
        <dbReference type="Pfam" id="PF04542"/>
    </source>
</evidence>
<evidence type="ECO:0000256" key="1">
    <source>
        <dbReference type="ARBA" id="ARBA00023015"/>
    </source>
</evidence>
<keyword evidence="3" id="KW-0238">DNA-binding</keyword>
<dbReference type="InterPro" id="IPR007627">
    <property type="entry name" value="RNA_pol_sigma70_r2"/>
</dbReference>
<proteinExistence type="predicted"/>
<sequence length="288" mass="31200">MSDPADPAAAGDPEPAGVAAPGGPPGRAAGPGAEAPETGSSTYDHLAPLFDELAAMTADDPRRTTLRERLVTGHLPVVRHIARRFAGRGEPVDDLEQAGTVGLINAVDRFDPARGVDFLSYAVPTITGEVRRHFRDRTWSMRVPRRLKELQSSINSAVGGLAQELGRAPRPSEIADRIGRDVDEVIEGLEARQVYRSTSLDELVADSDAMLSETLGIADAELEKVDYRQTLAPLLDELPTRERTILVLRFFAGMTQTQIADEVGVSQMHVSRLLARTLARLRRRLGAG</sequence>
<dbReference type="InterPro" id="IPR013324">
    <property type="entry name" value="RNA_pol_sigma_r3/r4-like"/>
</dbReference>
<dbReference type="Gene3D" id="1.20.120.1810">
    <property type="match status" value="1"/>
</dbReference>
<dbReference type="Pfam" id="PF04542">
    <property type="entry name" value="Sigma70_r2"/>
    <property type="match status" value="1"/>
</dbReference>
<evidence type="ECO:0000259" key="6">
    <source>
        <dbReference type="Pfam" id="PF04539"/>
    </source>
</evidence>
<dbReference type="Proteomes" id="UP001597182">
    <property type="component" value="Unassembled WGS sequence"/>
</dbReference>
<evidence type="ECO:0000256" key="3">
    <source>
        <dbReference type="ARBA" id="ARBA00023125"/>
    </source>
</evidence>
<dbReference type="NCBIfam" id="TIGR02980">
    <property type="entry name" value="SigBFG"/>
    <property type="match status" value="1"/>
</dbReference>
<dbReference type="InterPro" id="IPR007624">
    <property type="entry name" value="RNA_pol_sigma70_r3"/>
</dbReference>
<dbReference type="InterPro" id="IPR014322">
    <property type="entry name" value="RNA_pol_sigma-B/F/G"/>
</dbReference>
<dbReference type="RefSeq" id="WP_346093233.1">
    <property type="nucleotide sequence ID" value="NZ_BAABKS010000074.1"/>
</dbReference>
<protein>
    <submittedName>
        <fullName evidence="9">SigB/SigF/SigG family RNA polymerase sigma factor</fullName>
    </submittedName>
</protein>
<dbReference type="InterPro" id="IPR013325">
    <property type="entry name" value="RNA_pol_sigma_r2"/>
</dbReference>
<reference evidence="10" key="1">
    <citation type="journal article" date="2019" name="Int. J. Syst. Evol. Microbiol.">
        <title>The Global Catalogue of Microorganisms (GCM) 10K type strain sequencing project: providing services to taxonomists for standard genome sequencing and annotation.</title>
        <authorList>
            <consortium name="The Broad Institute Genomics Platform"/>
            <consortium name="The Broad Institute Genome Sequencing Center for Infectious Disease"/>
            <person name="Wu L."/>
            <person name="Ma J."/>
        </authorList>
    </citation>
    <scope>NUCLEOTIDE SEQUENCE [LARGE SCALE GENOMIC DNA]</scope>
    <source>
        <strain evidence="10">CCUG 49018</strain>
    </source>
</reference>
<evidence type="ECO:0000256" key="5">
    <source>
        <dbReference type="SAM" id="MobiDB-lite"/>
    </source>
</evidence>
<evidence type="ECO:0000313" key="10">
    <source>
        <dbReference type="Proteomes" id="UP001597182"/>
    </source>
</evidence>
<evidence type="ECO:0000259" key="8">
    <source>
        <dbReference type="Pfam" id="PF04545"/>
    </source>
</evidence>
<keyword evidence="4" id="KW-0804">Transcription</keyword>
<feature type="domain" description="RNA polymerase sigma-70 region 3" evidence="6">
    <location>
        <begin position="153"/>
        <end position="205"/>
    </location>
</feature>
<feature type="domain" description="RNA polymerase sigma-70 region 4" evidence="8">
    <location>
        <begin position="234"/>
        <end position="282"/>
    </location>
</feature>
<keyword evidence="2" id="KW-0731">Sigma factor</keyword>
<dbReference type="SUPFAM" id="SSF88659">
    <property type="entry name" value="Sigma3 and sigma4 domains of RNA polymerase sigma factors"/>
    <property type="match status" value="2"/>
</dbReference>
<dbReference type="NCBIfam" id="TIGR02937">
    <property type="entry name" value="sigma70-ECF"/>
    <property type="match status" value="1"/>
</dbReference>
<dbReference type="Pfam" id="PF04545">
    <property type="entry name" value="Sigma70_r4"/>
    <property type="match status" value="1"/>
</dbReference>
<dbReference type="PANTHER" id="PTHR30385">
    <property type="entry name" value="SIGMA FACTOR F FLAGELLAR"/>
    <property type="match status" value="1"/>
</dbReference>
<dbReference type="PANTHER" id="PTHR30385:SF4">
    <property type="entry name" value="RNA POLYMERASE SIGMA-E FACTOR"/>
    <property type="match status" value="1"/>
</dbReference>
<feature type="compositionally biased region" description="Low complexity" evidence="5">
    <location>
        <begin position="1"/>
        <end position="37"/>
    </location>
</feature>